<comment type="caution">
    <text evidence="2">The sequence shown here is derived from an EMBL/GenBank/DDBJ whole genome shotgun (WGS) entry which is preliminary data.</text>
</comment>
<proteinExistence type="predicted"/>
<dbReference type="Proteomes" id="UP001177670">
    <property type="component" value="Unassembled WGS sequence"/>
</dbReference>
<feature type="region of interest" description="Disordered" evidence="1">
    <location>
        <begin position="93"/>
        <end position="113"/>
    </location>
</feature>
<feature type="compositionally biased region" description="Polar residues" evidence="1">
    <location>
        <begin position="48"/>
        <end position="67"/>
    </location>
</feature>
<keyword evidence="3" id="KW-1185">Reference proteome</keyword>
<organism evidence="2 3">
    <name type="scientific">Melipona bicolor</name>
    <dbReference type="NCBI Taxonomy" id="60889"/>
    <lineage>
        <taxon>Eukaryota</taxon>
        <taxon>Metazoa</taxon>
        <taxon>Ecdysozoa</taxon>
        <taxon>Arthropoda</taxon>
        <taxon>Hexapoda</taxon>
        <taxon>Insecta</taxon>
        <taxon>Pterygota</taxon>
        <taxon>Neoptera</taxon>
        <taxon>Endopterygota</taxon>
        <taxon>Hymenoptera</taxon>
        <taxon>Apocrita</taxon>
        <taxon>Aculeata</taxon>
        <taxon>Apoidea</taxon>
        <taxon>Anthophila</taxon>
        <taxon>Apidae</taxon>
        <taxon>Melipona</taxon>
    </lineage>
</organism>
<evidence type="ECO:0000256" key="1">
    <source>
        <dbReference type="SAM" id="MobiDB-lite"/>
    </source>
</evidence>
<sequence length="160" mass="18143">MHVSVYNSCSPSVRFKIITTRSALKFVTPVYYSVAIAIMQKSKKVSQGKTNVRNSSSSTHKSIIHATSNERSKFPSMFSRENRRTLKWSANWSGSESEEIAGKRRKSTGLGPRDGQLIRTLVIRIEFRGRRGMNGPSVTDEKERQGERERGPRPKRLADE</sequence>
<dbReference type="AlphaFoldDB" id="A0AA40KII4"/>
<evidence type="ECO:0000313" key="3">
    <source>
        <dbReference type="Proteomes" id="UP001177670"/>
    </source>
</evidence>
<feature type="region of interest" description="Disordered" evidence="1">
    <location>
        <begin position="128"/>
        <end position="160"/>
    </location>
</feature>
<accession>A0AA40KII4</accession>
<dbReference type="EMBL" id="JAHYIQ010000026">
    <property type="protein sequence ID" value="KAK1121508.1"/>
    <property type="molecule type" value="Genomic_DNA"/>
</dbReference>
<feature type="region of interest" description="Disordered" evidence="1">
    <location>
        <begin position="48"/>
        <end position="80"/>
    </location>
</feature>
<name>A0AA40KII4_9HYME</name>
<protein>
    <submittedName>
        <fullName evidence="2">Uncharacterized protein</fullName>
    </submittedName>
</protein>
<feature type="compositionally biased region" description="Basic and acidic residues" evidence="1">
    <location>
        <begin position="139"/>
        <end position="160"/>
    </location>
</feature>
<reference evidence="2" key="1">
    <citation type="submission" date="2021-10" db="EMBL/GenBank/DDBJ databases">
        <title>Melipona bicolor Genome sequencing and assembly.</title>
        <authorList>
            <person name="Araujo N.S."/>
            <person name="Arias M.C."/>
        </authorList>
    </citation>
    <scope>NUCLEOTIDE SEQUENCE</scope>
    <source>
        <strain evidence="2">USP_2M_L1-L4_2017</strain>
        <tissue evidence="2">Whole body</tissue>
    </source>
</reference>
<gene>
    <name evidence="2" type="ORF">K0M31_010311</name>
</gene>
<evidence type="ECO:0000313" key="2">
    <source>
        <dbReference type="EMBL" id="KAK1121508.1"/>
    </source>
</evidence>